<dbReference type="InterPro" id="IPR050138">
    <property type="entry name" value="DHOase/Allantoinase_Hydrolase"/>
</dbReference>
<dbReference type="InterPro" id="IPR013108">
    <property type="entry name" value="Amidohydro_3"/>
</dbReference>
<keyword evidence="2" id="KW-0378">Hydrolase</keyword>
<proteinExistence type="predicted"/>
<dbReference type="InterPro" id="IPR032466">
    <property type="entry name" value="Metal_Hydrolase"/>
</dbReference>
<dbReference type="SUPFAM" id="SSF51556">
    <property type="entry name" value="Metallo-dependent hydrolases"/>
    <property type="match status" value="1"/>
</dbReference>
<accession>A0A517PCY9</accession>
<keyword evidence="3" id="KW-1185">Reference proteome</keyword>
<evidence type="ECO:0000313" key="2">
    <source>
        <dbReference type="EMBL" id="QDT17248.1"/>
    </source>
</evidence>
<dbReference type="GO" id="GO:0006145">
    <property type="term" value="P:purine nucleobase catabolic process"/>
    <property type="evidence" value="ECO:0007669"/>
    <property type="project" value="TreeGrafter"/>
</dbReference>
<organism evidence="2 3">
    <name type="scientific">Alienimonas californiensis</name>
    <dbReference type="NCBI Taxonomy" id="2527989"/>
    <lineage>
        <taxon>Bacteria</taxon>
        <taxon>Pseudomonadati</taxon>
        <taxon>Planctomycetota</taxon>
        <taxon>Planctomycetia</taxon>
        <taxon>Planctomycetales</taxon>
        <taxon>Planctomycetaceae</taxon>
        <taxon>Alienimonas</taxon>
    </lineage>
</organism>
<dbReference type="AlphaFoldDB" id="A0A517PCY9"/>
<sequence>MSSSPASGGRQPPESPVLLIRGGRVIDPASGTDEVRDLWIRDGHLVDPPGGTADDTLNAAGLVVCPGFVEPHAIAPTAGVDLRFARQALAGGYTTVAAFGTARRARDFGGACPRLLRIAPLTVSGTRRLAELGDAAEVGAVAFGDGPEPHGDAELLRRGLLYAAMLDRPVFDLPRDAALSEGGVAAAGQVAAEQGLFGVPAAAERIAVHRGIELARATGGRLHFTALSDGGAAITVEAFREESLQQPPQVSAAIVTAHLLCDERSLRGFDPAGRVDPPFRSDADRQVLVELALNQGVEGPTITALTAGHRPDPGLLDPVDLLVAPPGFEAFETAFAAALTALGVGSLSALIERFTTGPAAILGQPEPALAVGAPADLALFDPDVEGVCDPATLAVPVARTPLAGRTLRGRVTHTILGGRVVFERGGFPAPPTR</sequence>
<reference evidence="2 3" key="1">
    <citation type="submission" date="2019-02" db="EMBL/GenBank/DDBJ databases">
        <title>Deep-cultivation of Planctomycetes and their phenomic and genomic characterization uncovers novel biology.</title>
        <authorList>
            <person name="Wiegand S."/>
            <person name="Jogler M."/>
            <person name="Boedeker C."/>
            <person name="Pinto D."/>
            <person name="Vollmers J."/>
            <person name="Rivas-Marin E."/>
            <person name="Kohn T."/>
            <person name="Peeters S.H."/>
            <person name="Heuer A."/>
            <person name="Rast P."/>
            <person name="Oberbeckmann S."/>
            <person name="Bunk B."/>
            <person name="Jeske O."/>
            <person name="Meyerdierks A."/>
            <person name="Storesund J.E."/>
            <person name="Kallscheuer N."/>
            <person name="Luecker S."/>
            <person name="Lage O.M."/>
            <person name="Pohl T."/>
            <person name="Merkel B.J."/>
            <person name="Hornburger P."/>
            <person name="Mueller R.-W."/>
            <person name="Bruemmer F."/>
            <person name="Labrenz M."/>
            <person name="Spormann A.M."/>
            <person name="Op den Camp H."/>
            <person name="Overmann J."/>
            <person name="Amann R."/>
            <person name="Jetten M.S.M."/>
            <person name="Mascher T."/>
            <person name="Medema M.H."/>
            <person name="Devos D.P."/>
            <person name="Kaster A.-K."/>
            <person name="Ovreas L."/>
            <person name="Rohde M."/>
            <person name="Galperin M.Y."/>
            <person name="Jogler C."/>
        </authorList>
    </citation>
    <scope>NUCLEOTIDE SEQUENCE [LARGE SCALE GENOMIC DNA]</scope>
    <source>
        <strain evidence="2 3">CA12</strain>
    </source>
</reference>
<dbReference type="OrthoDB" id="9765462at2"/>
<dbReference type="SUPFAM" id="SSF51338">
    <property type="entry name" value="Composite domain of metallo-dependent hydrolases"/>
    <property type="match status" value="1"/>
</dbReference>
<dbReference type="GO" id="GO:0004151">
    <property type="term" value="F:dihydroorotase activity"/>
    <property type="evidence" value="ECO:0007669"/>
    <property type="project" value="UniProtKB-EC"/>
</dbReference>
<dbReference type="EMBL" id="CP036265">
    <property type="protein sequence ID" value="QDT17248.1"/>
    <property type="molecule type" value="Genomic_DNA"/>
</dbReference>
<dbReference type="GO" id="GO:0004038">
    <property type="term" value="F:allantoinase activity"/>
    <property type="evidence" value="ECO:0007669"/>
    <property type="project" value="TreeGrafter"/>
</dbReference>
<dbReference type="InterPro" id="IPR011059">
    <property type="entry name" value="Metal-dep_hydrolase_composite"/>
</dbReference>
<protein>
    <submittedName>
        <fullName evidence="2">Dihydroorotase</fullName>
        <ecNumber evidence="2">3.5.2.3</ecNumber>
    </submittedName>
</protein>
<evidence type="ECO:0000313" key="3">
    <source>
        <dbReference type="Proteomes" id="UP000318741"/>
    </source>
</evidence>
<dbReference type="RefSeq" id="WP_145360134.1">
    <property type="nucleotide sequence ID" value="NZ_CP036265.1"/>
</dbReference>
<dbReference type="Gene3D" id="3.20.20.140">
    <property type="entry name" value="Metal-dependent hydrolases"/>
    <property type="match status" value="1"/>
</dbReference>
<gene>
    <name evidence="2" type="primary">pyrC_2</name>
    <name evidence="2" type="ORF">CA12_33620</name>
</gene>
<name>A0A517PCY9_9PLAN</name>
<dbReference type="Proteomes" id="UP000318741">
    <property type="component" value="Chromosome"/>
</dbReference>
<dbReference type="PANTHER" id="PTHR43668:SF2">
    <property type="entry name" value="ALLANTOINASE"/>
    <property type="match status" value="1"/>
</dbReference>
<dbReference type="PANTHER" id="PTHR43668">
    <property type="entry name" value="ALLANTOINASE"/>
    <property type="match status" value="1"/>
</dbReference>
<dbReference type="EC" id="3.5.2.3" evidence="2"/>
<dbReference type="Pfam" id="PF07969">
    <property type="entry name" value="Amidohydro_3"/>
    <property type="match status" value="1"/>
</dbReference>
<dbReference type="KEGG" id="acaf:CA12_33620"/>
<evidence type="ECO:0000259" key="1">
    <source>
        <dbReference type="Pfam" id="PF07969"/>
    </source>
</evidence>
<feature type="domain" description="Amidohydrolase 3" evidence="1">
    <location>
        <begin position="205"/>
        <end position="422"/>
    </location>
</feature>
<dbReference type="GO" id="GO:0005737">
    <property type="term" value="C:cytoplasm"/>
    <property type="evidence" value="ECO:0007669"/>
    <property type="project" value="TreeGrafter"/>
</dbReference>